<dbReference type="AlphaFoldDB" id="A0A9X3NL35"/>
<dbReference type="RefSeq" id="WP_270071100.1">
    <property type="nucleotide sequence ID" value="NZ_JAJAQC010000007.1"/>
</dbReference>
<evidence type="ECO:0000313" key="2">
    <source>
        <dbReference type="EMBL" id="MDA0563814.1"/>
    </source>
</evidence>
<feature type="transmembrane region" description="Helical" evidence="1">
    <location>
        <begin position="6"/>
        <end position="22"/>
    </location>
</feature>
<protein>
    <submittedName>
        <fullName evidence="2">Uncharacterized protein</fullName>
    </submittedName>
</protein>
<name>A0A9X3NL35_9ACTN</name>
<evidence type="ECO:0000313" key="3">
    <source>
        <dbReference type="Proteomes" id="UP001140076"/>
    </source>
</evidence>
<accession>A0A9X3NL35</accession>
<dbReference type="EMBL" id="JAJAQC010000007">
    <property type="protein sequence ID" value="MDA0563814.1"/>
    <property type="molecule type" value="Genomic_DNA"/>
</dbReference>
<organism evidence="2 3">
    <name type="scientific">Streptomonospora mangrovi</name>
    <dbReference type="NCBI Taxonomy" id="2883123"/>
    <lineage>
        <taxon>Bacteria</taxon>
        <taxon>Bacillati</taxon>
        <taxon>Actinomycetota</taxon>
        <taxon>Actinomycetes</taxon>
        <taxon>Streptosporangiales</taxon>
        <taxon>Nocardiopsidaceae</taxon>
        <taxon>Streptomonospora</taxon>
    </lineage>
</organism>
<proteinExistence type="predicted"/>
<keyword evidence="1" id="KW-0472">Membrane</keyword>
<keyword evidence="3" id="KW-1185">Reference proteome</keyword>
<dbReference type="Proteomes" id="UP001140076">
    <property type="component" value="Unassembled WGS sequence"/>
</dbReference>
<feature type="transmembrane region" description="Helical" evidence="1">
    <location>
        <begin position="157"/>
        <end position="175"/>
    </location>
</feature>
<keyword evidence="1" id="KW-1133">Transmembrane helix</keyword>
<keyword evidence="1" id="KW-0812">Transmembrane</keyword>
<gene>
    <name evidence="2" type="ORF">LG943_05650</name>
</gene>
<comment type="caution">
    <text evidence="2">The sequence shown here is derived from an EMBL/GenBank/DDBJ whole genome shotgun (WGS) entry which is preliminary data.</text>
</comment>
<reference evidence="2" key="1">
    <citation type="submission" date="2021-10" db="EMBL/GenBank/DDBJ databases">
        <title>Streptomonospora sp. nov., isolated from mangrove soil.</title>
        <authorList>
            <person name="Chen X."/>
            <person name="Ge X."/>
            <person name="Liu W."/>
        </authorList>
    </citation>
    <scope>NUCLEOTIDE SEQUENCE</scope>
    <source>
        <strain evidence="2">S1-112</strain>
    </source>
</reference>
<sequence>MGTEVLVFALFAFSLAGLLRILRSVGERGEEIPDVLLAFDAENTAEVRRAAVRQDDLRRRMALVRACEERVYGAEVRVRLLEDGAAGEREPADGGRAAVADPREGARLLAELRRDLAGLDAERDRRIAEIDREAADTLRRRRAAIAAAAPYDRALRAAAWVCLGWLALLVLLPAVL</sequence>
<evidence type="ECO:0000256" key="1">
    <source>
        <dbReference type="SAM" id="Phobius"/>
    </source>
</evidence>